<feature type="transmembrane region" description="Helical" evidence="12">
    <location>
        <begin position="126"/>
        <end position="150"/>
    </location>
</feature>
<evidence type="ECO:0000256" key="2">
    <source>
        <dbReference type="ARBA" id="ARBA00007543"/>
    </source>
</evidence>
<dbReference type="GO" id="GO:0016682">
    <property type="term" value="F:oxidoreductase activity, acting on diphenols and related substances as donors, oxygen as acceptor"/>
    <property type="evidence" value="ECO:0007669"/>
    <property type="project" value="TreeGrafter"/>
</dbReference>
<keyword evidence="7" id="KW-0479">Metal-binding</keyword>
<feature type="transmembrane region" description="Helical" evidence="12">
    <location>
        <begin position="83"/>
        <end position="105"/>
    </location>
</feature>
<evidence type="ECO:0000256" key="11">
    <source>
        <dbReference type="ARBA" id="ARBA00023136"/>
    </source>
</evidence>
<dbReference type="EC" id="1.10.3.14" evidence="13"/>
<evidence type="ECO:0000256" key="1">
    <source>
        <dbReference type="ARBA" id="ARBA00004651"/>
    </source>
</evidence>
<protein>
    <submittedName>
        <fullName evidence="13">Cytochrome bd-I ubiquinol oxidase subunit 2</fullName>
        <ecNumber evidence="13">1.10.3.14</ecNumber>
    </submittedName>
</protein>
<evidence type="ECO:0000256" key="5">
    <source>
        <dbReference type="ARBA" id="ARBA00022617"/>
    </source>
</evidence>
<dbReference type="PANTHER" id="PTHR43141:SF5">
    <property type="entry name" value="CYTOCHROME BD-I UBIQUINOL OXIDASE SUBUNIT 2"/>
    <property type="match status" value="1"/>
</dbReference>
<keyword evidence="13" id="KW-0560">Oxidoreductase</keyword>
<dbReference type="GO" id="GO:0009055">
    <property type="term" value="F:electron transfer activity"/>
    <property type="evidence" value="ECO:0007669"/>
    <property type="project" value="TreeGrafter"/>
</dbReference>
<evidence type="ECO:0000256" key="4">
    <source>
        <dbReference type="ARBA" id="ARBA00022475"/>
    </source>
</evidence>
<evidence type="ECO:0000256" key="10">
    <source>
        <dbReference type="ARBA" id="ARBA00023004"/>
    </source>
</evidence>
<dbReference type="GO" id="GO:0019646">
    <property type="term" value="P:aerobic electron transport chain"/>
    <property type="evidence" value="ECO:0007669"/>
    <property type="project" value="TreeGrafter"/>
</dbReference>
<evidence type="ECO:0000256" key="8">
    <source>
        <dbReference type="ARBA" id="ARBA00022982"/>
    </source>
</evidence>
<feature type="transmembrane region" description="Helical" evidence="12">
    <location>
        <begin position="341"/>
        <end position="365"/>
    </location>
</feature>
<proteinExistence type="inferred from homology"/>
<reference evidence="13 14" key="1">
    <citation type="submission" date="2019-12" db="EMBL/GenBank/DDBJ databases">
        <authorList>
            <person name="Reyes-Prieto M."/>
        </authorList>
    </citation>
    <scope>NUCLEOTIDE SEQUENCE [LARGE SCALE GENOMIC DNA]</scope>
    <source>
        <strain evidence="13">HF14-78462</strain>
    </source>
</reference>
<keyword evidence="3" id="KW-0813">Transport</keyword>
<keyword evidence="5" id="KW-0349">Heme</keyword>
<dbReference type="Proteomes" id="UP000433050">
    <property type="component" value="Unassembled WGS sequence"/>
</dbReference>
<keyword evidence="4" id="KW-1003">Cell membrane</keyword>
<evidence type="ECO:0000256" key="3">
    <source>
        <dbReference type="ARBA" id="ARBA00022448"/>
    </source>
</evidence>
<dbReference type="RefSeq" id="WP_159597944.1">
    <property type="nucleotide sequence ID" value="NZ_CACSAS010000001.1"/>
</dbReference>
<dbReference type="InterPro" id="IPR003317">
    <property type="entry name" value="Cyt-d_oxidase_su2"/>
</dbReference>
<evidence type="ECO:0000256" key="12">
    <source>
        <dbReference type="SAM" id="Phobius"/>
    </source>
</evidence>
<organism evidence="13 14">
    <name type="scientific">Starkeya nomas</name>
    <dbReference type="NCBI Taxonomy" id="2666134"/>
    <lineage>
        <taxon>Bacteria</taxon>
        <taxon>Pseudomonadati</taxon>
        <taxon>Pseudomonadota</taxon>
        <taxon>Alphaproteobacteria</taxon>
        <taxon>Hyphomicrobiales</taxon>
        <taxon>Xanthobacteraceae</taxon>
        <taxon>Starkeya</taxon>
    </lineage>
</organism>
<evidence type="ECO:0000256" key="9">
    <source>
        <dbReference type="ARBA" id="ARBA00022989"/>
    </source>
</evidence>
<dbReference type="PANTHER" id="PTHR43141">
    <property type="entry name" value="CYTOCHROME BD2 SUBUNIT II"/>
    <property type="match status" value="1"/>
</dbReference>
<gene>
    <name evidence="13" type="primary">cydB_2</name>
    <name evidence="13" type="ORF">STARVERO_00734</name>
</gene>
<dbReference type="Pfam" id="PF02322">
    <property type="entry name" value="Cyt_bd_oxida_II"/>
    <property type="match status" value="1"/>
</dbReference>
<accession>A0A5S9NG10</accession>
<dbReference type="GO" id="GO:0046872">
    <property type="term" value="F:metal ion binding"/>
    <property type="evidence" value="ECO:0007669"/>
    <property type="project" value="UniProtKB-KW"/>
</dbReference>
<evidence type="ECO:0000256" key="6">
    <source>
        <dbReference type="ARBA" id="ARBA00022692"/>
    </source>
</evidence>
<dbReference type="GO" id="GO:0070069">
    <property type="term" value="C:cytochrome complex"/>
    <property type="evidence" value="ECO:0007669"/>
    <property type="project" value="TreeGrafter"/>
</dbReference>
<comment type="similarity">
    <text evidence="2">Belongs to the cytochrome ubiquinol oxidase subunit 2 family.</text>
</comment>
<keyword evidence="11 12" id="KW-0472">Membrane</keyword>
<dbReference type="PIRSF" id="PIRSF000267">
    <property type="entry name" value="Cyt_oxidse_sub2"/>
    <property type="match status" value="1"/>
</dbReference>
<dbReference type="AlphaFoldDB" id="A0A5S9NG10"/>
<keyword evidence="6 12" id="KW-0812">Transmembrane</keyword>
<feature type="transmembrane region" description="Helical" evidence="12">
    <location>
        <begin position="14"/>
        <end position="33"/>
    </location>
</feature>
<evidence type="ECO:0000313" key="13">
    <source>
        <dbReference type="EMBL" id="CAA0088611.1"/>
    </source>
</evidence>
<name>A0A5S9NG10_9HYPH</name>
<feature type="transmembrane region" description="Helical" evidence="12">
    <location>
        <begin position="208"/>
        <end position="230"/>
    </location>
</feature>
<dbReference type="EMBL" id="CACSAS010000001">
    <property type="protein sequence ID" value="CAA0088611.1"/>
    <property type="molecule type" value="Genomic_DNA"/>
</dbReference>
<keyword evidence="8" id="KW-0249">Electron transport</keyword>
<dbReference type="NCBIfam" id="TIGR00203">
    <property type="entry name" value="cydB"/>
    <property type="match status" value="1"/>
</dbReference>
<feature type="transmembrane region" description="Helical" evidence="12">
    <location>
        <begin position="170"/>
        <end position="196"/>
    </location>
</feature>
<comment type="subcellular location">
    <subcellularLocation>
        <location evidence="1">Cell membrane</location>
        <topology evidence="1">Multi-pass membrane protein</topology>
    </subcellularLocation>
</comment>
<dbReference type="GO" id="GO:0005886">
    <property type="term" value="C:plasma membrane"/>
    <property type="evidence" value="ECO:0007669"/>
    <property type="project" value="UniProtKB-SubCell"/>
</dbReference>
<feature type="transmembrane region" description="Helical" evidence="12">
    <location>
        <begin position="296"/>
        <end position="321"/>
    </location>
</feature>
<evidence type="ECO:0000313" key="14">
    <source>
        <dbReference type="Proteomes" id="UP000433050"/>
    </source>
</evidence>
<sequence>MILHTLIDYDTLRVIWWLLLGVLLIGFAVMDGFDLGTDILLPFVARTDLERRVVINSVGPVWEGNQVWLILGGGAIFAAWPPLYAVSFSGFYLAMFAILFALILRPVGFKYRSKRDSALWRGAWDWALFIGGLVPALVMGVAVGNVLQGVPFHLNNDLRIFYDGTTLFELLNPFGLLCGLLSVAMLVMHGAGWLVLKTQGDVAVRSRMAGSVAAVLTIALFALGGVWLWFGDEGYRITGGIVAGGPSNPLAKTVELAPGAWFANYAAHPWMLAGPALGLVGALACLVLLRVRAEIGALLASAVSIFGIIATVGLSMFPFILPSSLDPGSSLTVWDASSSHLTLFIMLVVTVIFIPIIVAYTTWVYRVLWGKVDARAIQNDSSHAY</sequence>
<feature type="transmembrane region" description="Helical" evidence="12">
    <location>
        <begin position="270"/>
        <end position="289"/>
    </location>
</feature>
<evidence type="ECO:0000256" key="7">
    <source>
        <dbReference type="ARBA" id="ARBA00022723"/>
    </source>
</evidence>
<keyword evidence="14" id="KW-1185">Reference proteome</keyword>
<keyword evidence="10" id="KW-0408">Iron</keyword>
<keyword evidence="9 12" id="KW-1133">Transmembrane helix</keyword>